<dbReference type="AlphaFoldDB" id="A0A0D0CGR4"/>
<dbReference type="OrthoDB" id="3062477at2759"/>
<feature type="region of interest" description="Disordered" evidence="2">
    <location>
        <begin position="443"/>
        <end position="548"/>
    </location>
</feature>
<evidence type="ECO:0000313" key="3">
    <source>
        <dbReference type="EMBL" id="KIK54143.1"/>
    </source>
</evidence>
<keyword evidence="4" id="KW-1185">Reference proteome</keyword>
<feature type="region of interest" description="Disordered" evidence="2">
    <location>
        <begin position="98"/>
        <end position="213"/>
    </location>
</feature>
<dbReference type="Proteomes" id="UP000053593">
    <property type="component" value="Unassembled WGS sequence"/>
</dbReference>
<proteinExistence type="predicted"/>
<gene>
    <name evidence="3" type="ORF">GYMLUDRAFT_63316</name>
</gene>
<accession>A0A0D0CGR4</accession>
<organism evidence="3 4">
    <name type="scientific">Collybiopsis luxurians FD-317 M1</name>
    <dbReference type="NCBI Taxonomy" id="944289"/>
    <lineage>
        <taxon>Eukaryota</taxon>
        <taxon>Fungi</taxon>
        <taxon>Dikarya</taxon>
        <taxon>Basidiomycota</taxon>
        <taxon>Agaricomycotina</taxon>
        <taxon>Agaricomycetes</taxon>
        <taxon>Agaricomycetidae</taxon>
        <taxon>Agaricales</taxon>
        <taxon>Marasmiineae</taxon>
        <taxon>Omphalotaceae</taxon>
        <taxon>Collybiopsis</taxon>
        <taxon>Collybiopsis luxurians</taxon>
    </lineage>
</organism>
<feature type="compositionally biased region" description="Basic and acidic residues" evidence="2">
    <location>
        <begin position="164"/>
        <end position="179"/>
    </location>
</feature>
<keyword evidence="1" id="KW-0175">Coiled coil</keyword>
<dbReference type="HOGENOM" id="CLU_358639_0_0_1"/>
<evidence type="ECO:0000256" key="1">
    <source>
        <dbReference type="SAM" id="Coils"/>
    </source>
</evidence>
<protein>
    <submittedName>
        <fullName evidence="3">Uncharacterized protein</fullName>
    </submittedName>
</protein>
<dbReference type="EMBL" id="KN834819">
    <property type="protein sequence ID" value="KIK54143.1"/>
    <property type="molecule type" value="Genomic_DNA"/>
</dbReference>
<feature type="compositionally biased region" description="Polar residues" evidence="2">
    <location>
        <begin position="180"/>
        <end position="191"/>
    </location>
</feature>
<evidence type="ECO:0000313" key="4">
    <source>
        <dbReference type="Proteomes" id="UP000053593"/>
    </source>
</evidence>
<sequence length="780" mass="85560">MQNSKSDVKTESIAPSKTELSIQIAKLTNTLSKKRAELPTAPANGWKAREKNIEKWEQELQDARNAWKELESQEGEGRRRRHSFSFVQRRNVSICGIAASSPLSPIAEDLPQGSQTEKESRESTLASENAAPVPPVEAGSRDTDAAKAGPSDLPPSVASSNVEQESHQVNNEENHKPENDSSPFDTASGDTTAPKDGPSSLPLSAPSFTVDQAPPVANEGAIFARGPLDTERRFSSVMERFLDPTMVPFTPPTLPNTSAHPPTRLSRDIGSVKSIWEPQIPRLPTPASDGQSSVLREQEVQETARADGSTLTGPATAIESNGNEESAAIVVPPTTILTTTEIPTATKNEVSPTSIPTTNENVTQLDDPAAKVLSVTGNENASQEHSMEAKQGASGGRVETALEQMYAIARQNNIELHTLPPFDVKSEPFDTVPISLNVKLERGKISAKQPKGQKRTRAGGKQATTTSTKRRRVGIDTESEGEDNEEVKEERNTVPAIAPESSKGKKKESHDPGEAVYVDVTEDESSGADASGEEEEDAKPVKKSTKKPTCKGEEAWKKWCLDPDANPLPKSVKARAREVSEYCPQLATTCQRLSLEVLTSDHGTTRCLAHTFTRNKKQHNQVGSVKGYKATGIPRRPVLAKEKPEPGFLHCGCSIDTALMEFYFYKTGKILCEKMGPAGEPKQDQIEESWCGMRLLPRQRVLVFRQIKNDMAWNLDCIWERGENDEGQWVVPISPIERQVKHITRMYQRLEWLKLREAAEKQDADTAADTAENTEMNVNM</sequence>
<evidence type="ECO:0000256" key="2">
    <source>
        <dbReference type="SAM" id="MobiDB-lite"/>
    </source>
</evidence>
<feature type="compositionally biased region" description="Acidic residues" evidence="2">
    <location>
        <begin position="477"/>
        <end position="487"/>
    </location>
</feature>
<reference evidence="3 4" key="1">
    <citation type="submission" date="2014-04" db="EMBL/GenBank/DDBJ databases">
        <title>Evolutionary Origins and Diversification of the Mycorrhizal Mutualists.</title>
        <authorList>
            <consortium name="DOE Joint Genome Institute"/>
            <consortium name="Mycorrhizal Genomics Consortium"/>
            <person name="Kohler A."/>
            <person name="Kuo A."/>
            <person name="Nagy L.G."/>
            <person name="Floudas D."/>
            <person name="Copeland A."/>
            <person name="Barry K.W."/>
            <person name="Cichocki N."/>
            <person name="Veneault-Fourrey C."/>
            <person name="LaButti K."/>
            <person name="Lindquist E.A."/>
            <person name="Lipzen A."/>
            <person name="Lundell T."/>
            <person name="Morin E."/>
            <person name="Murat C."/>
            <person name="Riley R."/>
            <person name="Ohm R."/>
            <person name="Sun H."/>
            <person name="Tunlid A."/>
            <person name="Henrissat B."/>
            <person name="Grigoriev I.V."/>
            <person name="Hibbett D.S."/>
            <person name="Martin F."/>
        </authorList>
    </citation>
    <scope>NUCLEOTIDE SEQUENCE [LARGE SCALE GENOMIC DNA]</scope>
    <source>
        <strain evidence="3 4">FD-317 M1</strain>
    </source>
</reference>
<feature type="compositionally biased region" description="Acidic residues" evidence="2">
    <location>
        <begin position="520"/>
        <end position="537"/>
    </location>
</feature>
<name>A0A0D0CGR4_9AGAR</name>
<feature type="coiled-coil region" evidence="1">
    <location>
        <begin position="17"/>
        <end position="73"/>
    </location>
</feature>